<dbReference type="GO" id="GO:0008049">
    <property type="term" value="P:male courtship behavior"/>
    <property type="evidence" value="ECO:0007669"/>
    <property type="project" value="TreeGrafter"/>
</dbReference>
<comment type="subcellular location">
    <subcellularLocation>
        <location evidence="1 8">Cell membrane</location>
        <topology evidence="1 8">Multi-pass membrane protein</topology>
    </subcellularLocation>
</comment>
<proteinExistence type="inferred from homology"/>
<comment type="similarity">
    <text evidence="8">Belongs to the insect chemoreceptor superfamily. Gustatory receptor (GR) family.</text>
</comment>
<keyword evidence="9" id="KW-0732">Signal</keyword>
<keyword evidence="11" id="KW-1185">Reference proteome</keyword>
<comment type="caution">
    <text evidence="10">The sequence shown here is derived from an EMBL/GenBank/DDBJ whole genome shotgun (WGS) entry which is preliminary data.</text>
</comment>
<keyword evidence="4 8" id="KW-1133">Transmembrane helix</keyword>
<dbReference type="EMBL" id="JAHWGI010001182">
    <property type="protein sequence ID" value="KAK3924407.1"/>
    <property type="molecule type" value="Genomic_DNA"/>
</dbReference>
<dbReference type="GO" id="GO:0007635">
    <property type="term" value="P:chemosensory behavior"/>
    <property type="evidence" value="ECO:0007669"/>
    <property type="project" value="TreeGrafter"/>
</dbReference>
<dbReference type="AlphaFoldDB" id="A0AAE1HN58"/>
<feature type="transmembrane region" description="Helical" evidence="8">
    <location>
        <begin position="69"/>
        <end position="89"/>
    </location>
</feature>
<feature type="transmembrane region" description="Helical" evidence="8">
    <location>
        <begin position="190"/>
        <end position="214"/>
    </location>
</feature>
<dbReference type="GO" id="GO:0005886">
    <property type="term" value="C:plasma membrane"/>
    <property type="evidence" value="ECO:0007669"/>
    <property type="project" value="UniProtKB-SubCell"/>
</dbReference>
<feature type="transmembrane region" description="Helical" evidence="8">
    <location>
        <begin position="444"/>
        <end position="469"/>
    </location>
</feature>
<evidence type="ECO:0000256" key="3">
    <source>
        <dbReference type="ARBA" id="ARBA00022692"/>
    </source>
</evidence>
<keyword evidence="2 8" id="KW-1003">Cell membrane</keyword>
<dbReference type="GO" id="GO:0050909">
    <property type="term" value="P:sensory perception of taste"/>
    <property type="evidence" value="ECO:0007669"/>
    <property type="project" value="InterPro"/>
</dbReference>
<name>A0AAE1HN58_9NEOP</name>
<evidence type="ECO:0000256" key="6">
    <source>
        <dbReference type="ARBA" id="ARBA00023170"/>
    </source>
</evidence>
<dbReference type="GO" id="GO:0030425">
    <property type="term" value="C:dendrite"/>
    <property type="evidence" value="ECO:0007669"/>
    <property type="project" value="TreeGrafter"/>
</dbReference>
<feature type="transmembrane region" description="Helical" evidence="8">
    <location>
        <begin position="339"/>
        <end position="358"/>
    </location>
</feature>
<keyword evidence="6 8" id="KW-0675">Receptor</keyword>
<sequence length="484" mass="52819">MVLWQVGRLMGLLPISFKDCVCAAQQPAFSSSRGSDHLSDQGLPPAWDAHRFVGTKECTCPVAARSLPWMIYSVGVAAVLLPMSMYAVYSDRAEARAGRPSLRMSTRTDELVTFCDILSNSLCSLVCFVQLLVQVQRGALFALLHQMQQVDRLLQMRPPAVPGLLALWLVLLIVIMLMDASMWTELNQGLTYAATYLPFYLVYLNTFVMEVLFIDEAHSVHMRFKALNHILNAALALPSYQVAVAAEPTPMTLEQGWMRSSPRSRPLSIAALADGSMYPSKMGAAEGAGAVTGRRPRLRPEPPGAGAVTQPVPIQRLNMAHHMLCESTFAIARRYGLSLLADMLCLLLHLVITAYFLLKHLISEPTVVSSQYIMMQAVWLAAHLGRMLFIVLPCSRASAEAGRTGTLVGVVLSTTTPATLAHKQLETFSIQLLHHRVNFNACGLFELGLPLVVSILGAVTTYLVVLLQLKAPGEAPLNSTAVVA</sequence>
<protein>
    <recommendedName>
        <fullName evidence="8">Gustatory receptor</fullName>
    </recommendedName>
</protein>
<dbReference type="GO" id="GO:0030424">
    <property type="term" value="C:axon"/>
    <property type="evidence" value="ECO:0007669"/>
    <property type="project" value="TreeGrafter"/>
</dbReference>
<evidence type="ECO:0000313" key="11">
    <source>
        <dbReference type="Proteomes" id="UP001219518"/>
    </source>
</evidence>
<comment type="function">
    <text evidence="8">Gustatory receptor which mediates acceptance or avoidance behavior, depending on its substrates.</text>
</comment>
<dbReference type="Proteomes" id="UP001219518">
    <property type="component" value="Unassembled WGS sequence"/>
</dbReference>
<keyword evidence="5 8" id="KW-0472">Membrane</keyword>
<reference evidence="10" key="1">
    <citation type="submission" date="2021-07" db="EMBL/GenBank/DDBJ databases">
        <authorList>
            <person name="Catto M.A."/>
            <person name="Jacobson A."/>
            <person name="Kennedy G."/>
            <person name="Labadie P."/>
            <person name="Hunt B.G."/>
            <person name="Srinivasan R."/>
        </authorList>
    </citation>
    <scope>NUCLEOTIDE SEQUENCE</scope>
    <source>
        <strain evidence="10">PL_HMW_Pooled</strain>
        <tissue evidence="10">Head</tissue>
    </source>
</reference>
<dbReference type="Pfam" id="PF08395">
    <property type="entry name" value="7tm_7"/>
    <property type="match status" value="1"/>
</dbReference>
<reference evidence="10" key="2">
    <citation type="journal article" date="2023" name="BMC Genomics">
        <title>Pest status, molecular evolution, and epigenetic factors derived from the genome assembly of Frankliniella fusca, a thysanopteran phytovirus vector.</title>
        <authorList>
            <person name="Catto M.A."/>
            <person name="Labadie P.E."/>
            <person name="Jacobson A.L."/>
            <person name="Kennedy G.G."/>
            <person name="Srinivasan R."/>
            <person name="Hunt B.G."/>
        </authorList>
    </citation>
    <scope>NUCLEOTIDE SEQUENCE</scope>
    <source>
        <strain evidence="10">PL_HMW_Pooled</strain>
    </source>
</reference>
<keyword evidence="3 8" id="KW-0812">Transmembrane</keyword>
<comment type="caution">
    <text evidence="8">Lacks conserved residue(s) required for the propagation of feature annotation.</text>
</comment>
<evidence type="ECO:0000256" key="1">
    <source>
        <dbReference type="ARBA" id="ARBA00004651"/>
    </source>
</evidence>
<evidence type="ECO:0000256" key="4">
    <source>
        <dbReference type="ARBA" id="ARBA00022989"/>
    </source>
</evidence>
<dbReference type="GO" id="GO:0043025">
    <property type="term" value="C:neuronal cell body"/>
    <property type="evidence" value="ECO:0007669"/>
    <property type="project" value="TreeGrafter"/>
</dbReference>
<dbReference type="InterPro" id="IPR013604">
    <property type="entry name" value="7TM_chemorcpt"/>
</dbReference>
<organism evidence="10 11">
    <name type="scientific">Frankliniella fusca</name>
    <dbReference type="NCBI Taxonomy" id="407009"/>
    <lineage>
        <taxon>Eukaryota</taxon>
        <taxon>Metazoa</taxon>
        <taxon>Ecdysozoa</taxon>
        <taxon>Arthropoda</taxon>
        <taxon>Hexapoda</taxon>
        <taxon>Insecta</taxon>
        <taxon>Pterygota</taxon>
        <taxon>Neoptera</taxon>
        <taxon>Paraneoptera</taxon>
        <taxon>Thysanoptera</taxon>
        <taxon>Terebrantia</taxon>
        <taxon>Thripoidea</taxon>
        <taxon>Thripidae</taxon>
        <taxon>Frankliniella</taxon>
    </lineage>
</organism>
<evidence type="ECO:0000256" key="5">
    <source>
        <dbReference type="ARBA" id="ARBA00023136"/>
    </source>
</evidence>
<feature type="transmembrane region" description="Helical" evidence="8">
    <location>
        <begin position="160"/>
        <end position="178"/>
    </location>
</feature>
<evidence type="ECO:0000313" key="10">
    <source>
        <dbReference type="EMBL" id="KAK3924407.1"/>
    </source>
</evidence>
<dbReference type="GO" id="GO:0007165">
    <property type="term" value="P:signal transduction"/>
    <property type="evidence" value="ECO:0007669"/>
    <property type="project" value="UniProtKB-KW"/>
</dbReference>
<feature type="chain" id="PRO_5042291969" description="Gustatory receptor" evidence="9">
    <location>
        <begin position="24"/>
        <end position="484"/>
    </location>
</feature>
<evidence type="ECO:0000256" key="2">
    <source>
        <dbReference type="ARBA" id="ARBA00022475"/>
    </source>
</evidence>
<evidence type="ECO:0000256" key="9">
    <source>
        <dbReference type="SAM" id="SignalP"/>
    </source>
</evidence>
<evidence type="ECO:0000256" key="8">
    <source>
        <dbReference type="RuleBase" id="RU363108"/>
    </source>
</evidence>
<accession>A0AAE1HN58</accession>
<dbReference type="PANTHER" id="PTHR21143">
    <property type="entry name" value="INVERTEBRATE GUSTATORY RECEPTOR"/>
    <property type="match status" value="1"/>
</dbReference>
<gene>
    <name evidence="10" type="ORF">KUF71_012358</name>
</gene>
<feature type="transmembrane region" description="Helical" evidence="8">
    <location>
        <begin position="370"/>
        <end position="392"/>
    </location>
</feature>
<evidence type="ECO:0000256" key="7">
    <source>
        <dbReference type="ARBA" id="ARBA00023224"/>
    </source>
</evidence>
<feature type="signal peptide" evidence="9">
    <location>
        <begin position="1"/>
        <end position="23"/>
    </location>
</feature>
<dbReference type="PANTHER" id="PTHR21143:SF123">
    <property type="entry name" value="GUSTATORY RECEPTOR FOR SUGAR TASTE 43A-RELATED"/>
    <property type="match status" value="1"/>
</dbReference>
<keyword evidence="7 8" id="KW-0807">Transducer</keyword>